<dbReference type="AlphaFoldDB" id="A0AB39V6T6"/>
<name>A0AB39V6T6_9FUSO</name>
<organism evidence="1">
    <name type="scientific">Leptotrichia alba</name>
    <dbReference type="NCBI Taxonomy" id="3239304"/>
    <lineage>
        <taxon>Bacteria</taxon>
        <taxon>Fusobacteriati</taxon>
        <taxon>Fusobacteriota</taxon>
        <taxon>Fusobacteriia</taxon>
        <taxon>Fusobacteriales</taxon>
        <taxon>Leptotrichiaceae</taxon>
        <taxon>Leptotrichia</taxon>
    </lineage>
</organism>
<sequence>MQRSAFECLLTREKYEILLKK</sequence>
<gene>
    <name evidence="1" type="ORF">AB8B28_07470</name>
</gene>
<dbReference type="EMBL" id="CP165647">
    <property type="protein sequence ID" value="XDU63441.1"/>
    <property type="molecule type" value="Genomic_DNA"/>
</dbReference>
<accession>A0AB39V6T6</accession>
<evidence type="ECO:0000313" key="1">
    <source>
        <dbReference type="EMBL" id="XDU63441.1"/>
    </source>
</evidence>
<dbReference type="RefSeq" id="WP_369717549.1">
    <property type="nucleotide sequence ID" value="NZ_CP165647.1"/>
</dbReference>
<reference evidence="1" key="1">
    <citation type="submission" date="2024-07" db="EMBL/GenBank/DDBJ databases">
        <authorList>
            <person name="Li X.-J."/>
            <person name="Wang X."/>
        </authorList>
    </citation>
    <scope>NUCLEOTIDE SEQUENCE</scope>
    <source>
        <strain evidence="1">HSP-536</strain>
    </source>
</reference>
<proteinExistence type="predicted"/>
<evidence type="ECO:0008006" key="2">
    <source>
        <dbReference type="Google" id="ProtNLM"/>
    </source>
</evidence>
<protein>
    <recommendedName>
        <fullName evidence="2">CRISPR-associated endonuclease Cas2</fullName>
    </recommendedName>
</protein>
<dbReference type="KEGG" id="lala:AB8B28_07470"/>